<proteinExistence type="inferred from homology"/>
<dbReference type="GeneID" id="26810168"/>
<keyword evidence="3" id="KW-1185">Reference proteome</keyword>
<dbReference type="Gene3D" id="1.10.12.10">
    <property type="entry name" value="Lyase 2-enoyl-coa Hydratase, Chain A, domain 2"/>
    <property type="match status" value="1"/>
</dbReference>
<protein>
    <recommendedName>
        <fullName evidence="4">Enoyl-CoA hydratase/isomerase family protein</fullName>
    </recommendedName>
</protein>
<dbReference type="Proteomes" id="UP000037505">
    <property type="component" value="Unassembled WGS sequence"/>
</dbReference>
<dbReference type="EMBL" id="JNOM01000257">
    <property type="protein sequence ID" value="KNG83607.1"/>
    <property type="molecule type" value="Genomic_DNA"/>
</dbReference>
<dbReference type="CDD" id="cd06558">
    <property type="entry name" value="crotonase-like"/>
    <property type="match status" value="1"/>
</dbReference>
<dbReference type="Gene3D" id="3.90.226.10">
    <property type="entry name" value="2-enoyl-CoA Hydratase, Chain A, domain 1"/>
    <property type="match status" value="2"/>
</dbReference>
<dbReference type="PANTHER" id="PTHR43684:SF4">
    <property type="entry name" value="ENOYL-COA HYDRATASE_ISOMERASE FAMILY PROTEIN (AFU_ORTHOLOGUE AFUA_1G01890)"/>
    <property type="match status" value="1"/>
</dbReference>
<dbReference type="STRING" id="1509407.A0A0L1IVT9"/>
<organism evidence="2 3">
    <name type="scientific">Aspergillus nomiae NRRL (strain ATCC 15546 / NRRL 13137 / CBS 260.88 / M93)</name>
    <dbReference type="NCBI Taxonomy" id="1509407"/>
    <lineage>
        <taxon>Eukaryota</taxon>
        <taxon>Fungi</taxon>
        <taxon>Dikarya</taxon>
        <taxon>Ascomycota</taxon>
        <taxon>Pezizomycotina</taxon>
        <taxon>Eurotiomycetes</taxon>
        <taxon>Eurotiomycetidae</taxon>
        <taxon>Eurotiales</taxon>
        <taxon>Aspergillaceae</taxon>
        <taxon>Aspergillus</taxon>
        <taxon>Aspergillus subgen. Circumdati</taxon>
    </lineage>
</organism>
<reference evidence="2 3" key="1">
    <citation type="submission" date="2014-06" db="EMBL/GenBank/DDBJ databases">
        <title>The Genome of the Aflatoxigenic Filamentous Fungus Aspergillus nomius.</title>
        <authorList>
            <person name="Moore M.G."/>
            <person name="Shannon B.M."/>
            <person name="Brian M.M."/>
        </authorList>
    </citation>
    <scope>NUCLEOTIDE SEQUENCE [LARGE SCALE GENOMIC DNA]</scope>
    <source>
        <strain evidence="2 3">NRRL 13137</strain>
    </source>
</reference>
<evidence type="ECO:0000313" key="3">
    <source>
        <dbReference type="Proteomes" id="UP000037505"/>
    </source>
</evidence>
<dbReference type="AlphaFoldDB" id="A0A0L1IVT9"/>
<dbReference type="InterPro" id="IPR029045">
    <property type="entry name" value="ClpP/crotonase-like_dom_sf"/>
</dbReference>
<dbReference type="OrthoDB" id="2018133at2759"/>
<dbReference type="RefSeq" id="XP_015404530.1">
    <property type="nucleotide sequence ID" value="XM_015553620.1"/>
</dbReference>
<comment type="similarity">
    <text evidence="1">Belongs to the enoyl-CoA hydratase/isomerase family.</text>
</comment>
<dbReference type="InterPro" id="IPR001753">
    <property type="entry name" value="Enoyl-CoA_hydra/iso"/>
</dbReference>
<evidence type="ECO:0000313" key="2">
    <source>
        <dbReference type="EMBL" id="KNG83607.1"/>
    </source>
</evidence>
<dbReference type="Pfam" id="PF00378">
    <property type="entry name" value="ECH_1"/>
    <property type="match status" value="2"/>
</dbReference>
<dbReference type="PANTHER" id="PTHR43684">
    <property type="match status" value="1"/>
</dbReference>
<accession>A0A0L1IVT9</accession>
<comment type="caution">
    <text evidence="2">The sequence shown here is derived from an EMBL/GenBank/DDBJ whole genome shotgun (WGS) entry which is preliminary data.</text>
</comment>
<dbReference type="InterPro" id="IPR014748">
    <property type="entry name" value="Enoyl-CoA_hydra_C"/>
</dbReference>
<gene>
    <name evidence="2" type="ORF">ANOM_008364</name>
</gene>
<evidence type="ECO:0000256" key="1">
    <source>
        <dbReference type="ARBA" id="ARBA00005254"/>
    </source>
</evidence>
<dbReference type="SUPFAM" id="SSF52096">
    <property type="entry name" value="ClpP/crotonase"/>
    <property type="match status" value="1"/>
</dbReference>
<dbReference type="InterPro" id="IPR051053">
    <property type="entry name" value="ECH/Chromodomain_protein"/>
</dbReference>
<name>A0A0L1IVT9_ASPN3</name>
<evidence type="ECO:0008006" key="4">
    <source>
        <dbReference type="Google" id="ProtNLM"/>
    </source>
</evidence>
<sequence>MIPAPPLNIPKSYETLPLTDVKVSHHPEGVPVATPVVVVTLNRPDKNNTFSTHLMDAFEKLYPLFDVDERVKVVVLTATGKIFCAGADLKEPFKPAKERPLDFRDPGGRMALAIYRCRKPTIAALQAPPSSFFLPRLIGYSHAMYLLTTGHVLPPTSPHFGSLFAETRPDGAQVLSRALELATEIAENVSLLAWHLNHALMWRNPGTAEGAHIVDSTVIYHMFDGRDMQEGTKSFLEKRRPNFTATLEHAPPNYPWWNEIDTGRRVRAAKL</sequence>